<evidence type="ECO:0000313" key="2">
    <source>
        <dbReference type="Proteomes" id="UP000276215"/>
    </source>
</evidence>
<gene>
    <name evidence="1" type="ORF">L873DRAFT_1805510</name>
</gene>
<dbReference type="AlphaFoldDB" id="A0A3N4JQ00"/>
<protein>
    <submittedName>
        <fullName evidence="1">Uncharacterized protein</fullName>
    </submittedName>
</protein>
<organism evidence="1 2">
    <name type="scientific">Choiromyces venosus 120613-1</name>
    <dbReference type="NCBI Taxonomy" id="1336337"/>
    <lineage>
        <taxon>Eukaryota</taxon>
        <taxon>Fungi</taxon>
        <taxon>Dikarya</taxon>
        <taxon>Ascomycota</taxon>
        <taxon>Pezizomycotina</taxon>
        <taxon>Pezizomycetes</taxon>
        <taxon>Pezizales</taxon>
        <taxon>Tuberaceae</taxon>
        <taxon>Choiromyces</taxon>
    </lineage>
</organism>
<dbReference type="Proteomes" id="UP000276215">
    <property type="component" value="Unassembled WGS sequence"/>
</dbReference>
<accession>A0A3N4JQ00</accession>
<keyword evidence="2" id="KW-1185">Reference proteome</keyword>
<dbReference type="EMBL" id="ML120381">
    <property type="protein sequence ID" value="RPB00343.1"/>
    <property type="molecule type" value="Genomic_DNA"/>
</dbReference>
<evidence type="ECO:0000313" key="1">
    <source>
        <dbReference type="EMBL" id="RPB00343.1"/>
    </source>
</evidence>
<sequence>MPRYSTPPLYNSAIFTLRAVRITRGLPPRAPGFDINTHKCNFADAVACRRQRQALP</sequence>
<proteinExistence type="predicted"/>
<reference evidence="1 2" key="1">
    <citation type="journal article" date="2018" name="Nat. Ecol. Evol.">
        <title>Pezizomycetes genomes reveal the molecular basis of ectomycorrhizal truffle lifestyle.</title>
        <authorList>
            <person name="Murat C."/>
            <person name="Payen T."/>
            <person name="Noel B."/>
            <person name="Kuo A."/>
            <person name="Morin E."/>
            <person name="Chen J."/>
            <person name="Kohler A."/>
            <person name="Krizsan K."/>
            <person name="Balestrini R."/>
            <person name="Da Silva C."/>
            <person name="Montanini B."/>
            <person name="Hainaut M."/>
            <person name="Levati E."/>
            <person name="Barry K.W."/>
            <person name="Belfiori B."/>
            <person name="Cichocki N."/>
            <person name="Clum A."/>
            <person name="Dockter R.B."/>
            <person name="Fauchery L."/>
            <person name="Guy J."/>
            <person name="Iotti M."/>
            <person name="Le Tacon F."/>
            <person name="Lindquist E.A."/>
            <person name="Lipzen A."/>
            <person name="Malagnac F."/>
            <person name="Mello A."/>
            <person name="Molinier V."/>
            <person name="Miyauchi S."/>
            <person name="Poulain J."/>
            <person name="Riccioni C."/>
            <person name="Rubini A."/>
            <person name="Sitrit Y."/>
            <person name="Splivallo R."/>
            <person name="Traeger S."/>
            <person name="Wang M."/>
            <person name="Zifcakova L."/>
            <person name="Wipf D."/>
            <person name="Zambonelli A."/>
            <person name="Paolocci F."/>
            <person name="Nowrousian M."/>
            <person name="Ottonello S."/>
            <person name="Baldrian P."/>
            <person name="Spatafora J.W."/>
            <person name="Henrissat B."/>
            <person name="Nagy L.G."/>
            <person name="Aury J.M."/>
            <person name="Wincker P."/>
            <person name="Grigoriev I.V."/>
            <person name="Bonfante P."/>
            <person name="Martin F.M."/>
        </authorList>
    </citation>
    <scope>NUCLEOTIDE SEQUENCE [LARGE SCALE GENOMIC DNA]</scope>
    <source>
        <strain evidence="1 2">120613-1</strain>
    </source>
</reference>
<name>A0A3N4JQ00_9PEZI</name>